<dbReference type="InterPro" id="IPR043502">
    <property type="entry name" value="DNA/RNA_pol_sf"/>
</dbReference>
<evidence type="ECO:0000259" key="1">
    <source>
        <dbReference type="PROSITE" id="PS50878"/>
    </source>
</evidence>
<dbReference type="EMBL" id="MG677935">
    <property type="protein sequence ID" value="AUW36494.1"/>
    <property type="molecule type" value="Genomic_DNA"/>
</dbReference>
<keyword evidence="3" id="KW-0934">Plastid</keyword>
<dbReference type="AlphaFoldDB" id="A0A2K9YRP0"/>
<evidence type="ECO:0000313" key="2">
    <source>
        <dbReference type="EMBL" id="AUW36494.1"/>
    </source>
</evidence>
<organism evidence="3">
    <name type="scientific">Haematococcus lacustris</name>
    <name type="common">Green alga</name>
    <name type="synonym">Haematococcus pluvialis</name>
    <dbReference type="NCBI Taxonomy" id="44745"/>
    <lineage>
        <taxon>Eukaryota</taxon>
        <taxon>Viridiplantae</taxon>
        <taxon>Chlorophyta</taxon>
        <taxon>core chlorophytes</taxon>
        <taxon>Chlorophyceae</taxon>
        <taxon>CS clade</taxon>
        <taxon>Chlamydomonadales</taxon>
        <taxon>Haematococcaceae</taxon>
        <taxon>Haematococcus</taxon>
    </lineage>
</organism>
<keyword evidence="3" id="KW-0548">Nucleotidyltransferase</keyword>
<reference evidence="3" key="1">
    <citation type="submission" date="2017-12" db="EMBL/GenBank/DDBJ databases">
        <authorList>
            <person name="Hurst M.R.H."/>
        </authorList>
    </citation>
    <scope>NUCLEOTIDE SEQUENCE</scope>
    <source>
        <strain evidence="3">UTEX 2505</strain>
    </source>
</reference>
<dbReference type="SUPFAM" id="SSF56672">
    <property type="entry name" value="DNA/RNA polymerases"/>
    <property type="match status" value="1"/>
</dbReference>
<protein>
    <submittedName>
        <fullName evidence="3">Reverse transcriptase family protein</fullName>
    </submittedName>
</protein>
<dbReference type="GO" id="GO:0003964">
    <property type="term" value="F:RNA-directed DNA polymerase activity"/>
    <property type="evidence" value="ECO:0007669"/>
    <property type="project" value="UniProtKB-KW"/>
</dbReference>
<dbReference type="EMBL" id="MG677935">
    <property type="protein sequence ID" value="AUW36563.1"/>
    <property type="molecule type" value="Genomic_DNA"/>
</dbReference>
<keyword evidence="3" id="KW-0808">Transferase</keyword>
<gene>
    <name evidence="2" type="ORF">SG3EUKT975822.1</name>
    <name evidence="3" type="ORF">SG3EUKT977520.1</name>
</gene>
<dbReference type="PROSITE" id="PS50878">
    <property type="entry name" value="RT_POL"/>
    <property type="match status" value="1"/>
</dbReference>
<name>A0A2K9YRP0_HAELA</name>
<keyword evidence="3" id="KW-0150">Chloroplast</keyword>
<feature type="domain" description="Reverse transcriptase" evidence="1">
    <location>
        <begin position="1"/>
        <end position="79"/>
    </location>
</feature>
<proteinExistence type="predicted"/>
<sequence>MDCEKLLSVLGERIKDKQFLNLMRSRLHRYVFDVRSSTYSKVFEGLPQGGIDSPYLWNIYLMGMDDFVKKRMNSLTERT</sequence>
<dbReference type="InterPro" id="IPR000477">
    <property type="entry name" value="RT_dom"/>
</dbReference>
<accession>A0A2K9YRP0</accession>
<geneLocation type="chloroplast" evidence="3"/>
<keyword evidence="3" id="KW-0695">RNA-directed DNA polymerase</keyword>
<evidence type="ECO:0000313" key="3">
    <source>
        <dbReference type="EMBL" id="AUW36563.1"/>
    </source>
</evidence>